<dbReference type="PANTHER" id="PTHR45959:SF2">
    <property type="entry name" value="BHLH TRANSCRIPTION FACTOR"/>
    <property type="match status" value="1"/>
</dbReference>
<dbReference type="OrthoDB" id="690068at2759"/>
<dbReference type="InterPro" id="IPR052610">
    <property type="entry name" value="bHLH_transcription_regulator"/>
</dbReference>
<dbReference type="AlphaFoldDB" id="A0A834TQD7"/>
<dbReference type="EMBL" id="JAAIUW010000006">
    <property type="protein sequence ID" value="KAF7826275.1"/>
    <property type="molecule type" value="Genomic_DNA"/>
</dbReference>
<dbReference type="PANTHER" id="PTHR45959">
    <property type="entry name" value="BHLH TRANSCRIPTION FACTOR"/>
    <property type="match status" value="1"/>
</dbReference>
<name>A0A834TQD7_9FABA</name>
<accession>A0A834TQD7</accession>
<evidence type="ECO:0000313" key="1">
    <source>
        <dbReference type="EMBL" id="KAF7826275.1"/>
    </source>
</evidence>
<dbReference type="Proteomes" id="UP000634136">
    <property type="component" value="Unassembled WGS sequence"/>
</dbReference>
<protein>
    <submittedName>
        <fullName evidence="1">Transcription factor bHLH25-like</fullName>
    </submittedName>
</protein>
<comment type="caution">
    <text evidence="1">The sequence shown here is derived from an EMBL/GenBank/DDBJ whole genome shotgun (WGS) entry which is preliminary data.</text>
</comment>
<gene>
    <name evidence="1" type="ORF">G2W53_017439</name>
</gene>
<evidence type="ECO:0000313" key="2">
    <source>
        <dbReference type="Proteomes" id="UP000634136"/>
    </source>
</evidence>
<reference evidence="1" key="1">
    <citation type="submission" date="2020-09" db="EMBL/GenBank/DDBJ databases">
        <title>Genome-Enabled Discovery of Anthraquinone Biosynthesis in Senna tora.</title>
        <authorList>
            <person name="Kang S.-H."/>
            <person name="Pandey R.P."/>
            <person name="Lee C.-M."/>
            <person name="Sim J.-S."/>
            <person name="Jeong J.-T."/>
            <person name="Choi B.-S."/>
            <person name="Jung M."/>
            <person name="Ginzburg D."/>
            <person name="Zhao K."/>
            <person name="Won S.Y."/>
            <person name="Oh T.-J."/>
            <person name="Yu Y."/>
            <person name="Kim N.-H."/>
            <person name="Lee O.R."/>
            <person name="Lee T.-H."/>
            <person name="Bashyal P."/>
            <person name="Kim T.-S."/>
            <person name="Lee W.-H."/>
            <person name="Kawkins C."/>
            <person name="Kim C.-K."/>
            <person name="Kim J.S."/>
            <person name="Ahn B.O."/>
            <person name="Rhee S.Y."/>
            <person name="Sohng J.K."/>
        </authorList>
    </citation>
    <scope>NUCLEOTIDE SEQUENCE</scope>
    <source>
        <tissue evidence="1">Leaf</tissue>
    </source>
</reference>
<organism evidence="1 2">
    <name type="scientific">Senna tora</name>
    <dbReference type="NCBI Taxonomy" id="362788"/>
    <lineage>
        <taxon>Eukaryota</taxon>
        <taxon>Viridiplantae</taxon>
        <taxon>Streptophyta</taxon>
        <taxon>Embryophyta</taxon>
        <taxon>Tracheophyta</taxon>
        <taxon>Spermatophyta</taxon>
        <taxon>Magnoliopsida</taxon>
        <taxon>eudicotyledons</taxon>
        <taxon>Gunneridae</taxon>
        <taxon>Pentapetalae</taxon>
        <taxon>rosids</taxon>
        <taxon>fabids</taxon>
        <taxon>Fabales</taxon>
        <taxon>Fabaceae</taxon>
        <taxon>Caesalpinioideae</taxon>
        <taxon>Cassia clade</taxon>
        <taxon>Senna</taxon>
    </lineage>
</organism>
<proteinExistence type="predicted"/>
<keyword evidence="2" id="KW-1185">Reference proteome</keyword>
<sequence>MTLPETEIEARFCETSVLIRIHCHKTKGLVEKTMGAIENLHITITNSTKITFASSALHLTVFAQLFRCT</sequence>